<dbReference type="EMBL" id="CDMY01000214">
    <property type="protein sequence ID" value="CEL94310.1"/>
    <property type="molecule type" value="Genomic_DNA"/>
</dbReference>
<name>A0A0G4EG02_VITBC</name>
<reference evidence="3 4" key="1">
    <citation type="submission" date="2014-11" db="EMBL/GenBank/DDBJ databases">
        <authorList>
            <person name="Zhu J."/>
            <person name="Qi W."/>
            <person name="Song R."/>
        </authorList>
    </citation>
    <scope>NUCLEOTIDE SEQUENCE [LARGE SCALE GENOMIC DNA]</scope>
</reference>
<dbReference type="AlphaFoldDB" id="A0A0G4EG02"/>
<dbReference type="Gene3D" id="1.10.510.10">
    <property type="entry name" value="Transferase(Phosphotransferase) domain 1"/>
    <property type="match status" value="1"/>
</dbReference>
<dbReference type="OrthoDB" id="40902at2759"/>
<dbReference type="GO" id="GO:0004672">
    <property type="term" value="F:protein kinase activity"/>
    <property type="evidence" value="ECO:0007669"/>
    <property type="project" value="InterPro"/>
</dbReference>
<dbReference type="InterPro" id="IPR008271">
    <property type="entry name" value="Ser/Thr_kinase_AS"/>
</dbReference>
<dbReference type="PROSITE" id="PS00108">
    <property type="entry name" value="PROTEIN_KINASE_ST"/>
    <property type="match status" value="1"/>
</dbReference>
<feature type="compositionally biased region" description="Low complexity" evidence="1">
    <location>
        <begin position="150"/>
        <end position="159"/>
    </location>
</feature>
<protein>
    <recommendedName>
        <fullName evidence="2">Protein kinase domain-containing protein</fullName>
    </recommendedName>
</protein>
<dbReference type="Pfam" id="PF00069">
    <property type="entry name" value="Pkinase"/>
    <property type="match status" value="2"/>
</dbReference>
<dbReference type="PANTHER" id="PTHR24347">
    <property type="entry name" value="SERINE/THREONINE-PROTEIN KINASE"/>
    <property type="match status" value="1"/>
</dbReference>
<feature type="region of interest" description="Disordered" evidence="1">
    <location>
        <begin position="299"/>
        <end position="333"/>
    </location>
</feature>
<evidence type="ECO:0000256" key="1">
    <source>
        <dbReference type="SAM" id="MobiDB-lite"/>
    </source>
</evidence>
<dbReference type="InterPro" id="IPR011009">
    <property type="entry name" value="Kinase-like_dom_sf"/>
</dbReference>
<evidence type="ECO:0000259" key="2">
    <source>
        <dbReference type="PROSITE" id="PS50011"/>
    </source>
</evidence>
<dbReference type="PhylomeDB" id="A0A0G4EG02"/>
<dbReference type="SUPFAM" id="SSF56112">
    <property type="entry name" value="Protein kinase-like (PK-like)"/>
    <property type="match status" value="1"/>
</dbReference>
<evidence type="ECO:0000313" key="4">
    <source>
        <dbReference type="Proteomes" id="UP000041254"/>
    </source>
</evidence>
<dbReference type="SMART" id="SM00220">
    <property type="entry name" value="S_TKc"/>
    <property type="match status" value="1"/>
</dbReference>
<evidence type="ECO:0000313" key="3">
    <source>
        <dbReference type="EMBL" id="CEL94310.1"/>
    </source>
</evidence>
<dbReference type="VEuPathDB" id="CryptoDB:Vbra_3746"/>
<dbReference type="InParanoid" id="A0A0G4EG02"/>
<dbReference type="STRING" id="1169540.A0A0G4EG02"/>
<organism evidence="3 4">
    <name type="scientific">Vitrella brassicaformis (strain CCMP3155)</name>
    <dbReference type="NCBI Taxonomy" id="1169540"/>
    <lineage>
        <taxon>Eukaryota</taxon>
        <taxon>Sar</taxon>
        <taxon>Alveolata</taxon>
        <taxon>Colpodellida</taxon>
        <taxon>Vitrellaceae</taxon>
        <taxon>Vitrella</taxon>
    </lineage>
</organism>
<dbReference type="GO" id="GO:0005524">
    <property type="term" value="F:ATP binding"/>
    <property type="evidence" value="ECO:0007669"/>
    <property type="project" value="InterPro"/>
</dbReference>
<gene>
    <name evidence="3" type="ORF">Vbra_3746</name>
</gene>
<dbReference type="PROSITE" id="PS50011">
    <property type="entry name" value="PROTEIN_KINASE_DOM"/>
    <property type="match status" value="1"/>
</dbReference>
<feature type="compositionally biased region" description="Pro residues" evidence="1">
    <location>
        <begin position="300"/>
        <end position="318"/>
    </location>
</feature>
<proteinExistence type="predicted"/>
<sequence length="454" mass="48846">MHIEYGPIGDASPLPLGVGVGVGVGVPFVGGGHSKSATPTWTDIKADTVDFAVMPTPTAIKHRTSELSVSLVTPPVSRLISTPVVPTLHTQHLRELSRRLEDGYLPDSQPAAMQNVQVVRGVHKATGRCVMIKREVSDPAATPRAGRRMSASPLLTPTGPSLSLSATQGASLPAEVKALRNELRVLRYLHTQHPSPPHVVRLLDGATDRDLRREGSQTWLVLEHMSGGDVLSLVETSGAVPESTARVIVEGLLRSLAFIHRHNVIHRDVKAENLVLAHPSRPDTVKLIDFGCAVIMTPPKASPSPSPRASPRGSPSPSPTMRGMERGRSDKRHRTVCPAAIEPSPGGFISGTPGWIAPEVLHGHSYNSRVDCFGAGVLCFVLVGGYHPFLASDIRTTLRNNRSGNIEFGHPRWGSVSLELKDLIQKLTNPSPLERISAAEALRHPWFTCALRDG</sequence>
<accession>A0A0G4EG02</accession>
<keyword evidence="4" id="KW-1185">Reference proteome</keyword>
<feature type="region of interest" description="Disordered" evidence="1">
    <location>
        <begin position="138"/>
        <end position="159"/>
    </location>
</feature>
<dbReference type="InterPro" id="IPR000719">
    <property type="entry name" value="Prot_kinase_dom"/>
</dbReference>
<dbReference type="Proteomes" id="UP000041254">
    <property type="component" value="Unassembled WGS sequence"/>
</dbReference>
<feature type="domain" description="Protein kinase" evidence="2">
    <location>
        <begin position="94"/>
        <end position="447"/>
    </location>
</feature>